<evidence type="ECO:0000313" key="2">
    <source>
        <dbReference type="Proteomes" id="UP001165960"/>
    </source>
</evidence>
<keyword evidence="2" id="KW-1185">Reference proteome</keyword>
<protein>
    <submittedName>
        <fullName evidence="1">Uncharacterized protein</fullName>
    </submittedName>
</protein>
<dbReference type="EMBL" id="QTSX02005050">
    <property type="protein sequence ID" value="KAJ9061673.1"/>
    <property type="molecule type" value="Genomic_DNA"/>
</dbReference>
<accession>A0ACC2SH56</accession>
<sequence length="349" mass="38171">MGPAMVSQANSPGLGPIRSLDNAGQIGHSLLADPANLGEPIRSVSSNRFNTKSTLYNVESGNQPIKLWARQDAREQHTLYDPYNLGQPISSSSATCNSMHRAPNESSNLNEPITPDDTIKVDSPNASYNNCNLNEPIMSRPARNDKTHHAPDNCYNLNKPIRPCDAMETNTPNVLYNNCNPDGPIRSSTAGANYTHTAKTGCPKPQANQFSYKRDPNWPNQFSSSAFEPMDTFHTPPGWFNSFWVAINQPSKDGKPQVTSDAKRAPFKPDGPRERPGLSAVKTLRQLMMSISLKDLCTESPKFRQKMHQAISALHPGKYEALFLTGTGALRTTGAVNSVYTSIILDGSA</sequence>
<organism evidence="1 2">
    <name type="scientific">Entomophthora muscae</name>
    <dbReference type="NCBI Taxonomy" id="34485"/>
    <lineage>
        <taxon>Eukaryota</taxon>
        <taxon>Fungi</taxon>
        <taxon>Fungi incertae sedis</taxon>
        <taxon>Zoopagomycota</taxon>
        <taxon>Entomophthoromycotina</taxon>
        <taxon>Entomophthoromycetes</taxon>
        <taxon>Entomophthorales</taxon>
        <taxon>Entomophthoraceae</taxon>
        <taxon>Entomophthora</taxon>
    </lineage>
</organism>
<name>A0ACC2SH56_9FUNG</name>
<gene>
    <name evidence="1" type="ORF">DSO57_1018362</name>
</gene>
<evidence type="ECO:0000313" key="1">
    <source>
        <dbReference type="EMBL" id="KAJ9061673.1"/>
    </source>
</evidence>
<proteinExistence type="predicted"/>
<reference evidence="1" key="1">
    <citation type="submission" date="2022-04" db="EMBL/GenBank/DDBJ databases">
        <title>Genome of the entomopathogenic fungus Entomophthora muscae.</title>
        <authorList>
            <person name="Elya C."/>
            <person name="Lovett B.R."/>
            <person name="Lee E."/>
            <person name="Macias A.M."/>
            <person name="Hajek A.E."/>
            <person name="De Bivort B.L."/>
            <person name="Kasson M.T."/>
            <person name="De Fine Licht H.H."/>
            <person name="Stajich J.E."/>
        </authorList>
    </citation>
    <scope>NUCLEOTIDE SEQUENCE</scope>
    <source>
        <strain evidence="1">Berkeley</strain>
    </source>
</reference>
<dbReference type="Proteomes" id="UP001165960">
    <property type="component" value="Unassembled WGS sequence"/>
</dbReference>
<comment type="caution">
    <text evidence="1">The sequence shown here is derived from an EMBL/GenBank/DDBJ whole genome shotgun (WGS) entry which is preliminary data.</text>
</comment>